<reference evidence="2 3" key="1">
    <citation type="journal article" date="2014" name="PLoS Genet.">
        <title>Analysis of the Phlebiopsis gigantea genome, transcriptome and secretome provides insight into its pioneer colonization strategies of wood.</title>
        <authorList>
            <person name="Hori C."/>
            <person name="Ishida T."/>
            <person name="Igarashi K."/>
            <person name="Samejima M."/>
            <person name="Suzuki H."/>
            <person name="Master E."/>
            <person name="Ferreira P."/>
            <person name="Ruiz-Duenas F.J."/>
            <person name="Held B."/>
            <person name="Canessa P."/>
            <person name="Larrondo L.F."/>
            <person name="Schmoll M."/>
            <person name="Druzhinina I.S."/>
            <person name="Kubicek C.P."/>
            <person name="Gaskell J.A."/>
            <person name="Kersten P."/>
            <person name="St John F."/>
            <person name="Glasner J."/>
            <person name="Sabat G."/>
            <person name="Splinter BonDurant S."/>
            <person name="Syed K."/>
            <person name="Yadav J."/>
            <person name="Mgbeahuruike A.C."/>
            <person name="Kovalchuk A."/>
            <person name="Asiegbu F.O."/>
            <person name="Lackner G."/>
            <person name="Hoffmeister D."/>
            <person name="Rencoret J."/>
            <person name="Gutierrez A."/>
            <person name="Sun H."/>
            <person name="Lindquist E."/>
            <person name="Barry K."/>
            <person name="Riley R."/>
            <person name="Grigoriev I.V."/>
            <person name="Henrissat B."/>
            <person name="Kues U."/>
            <person name="Berka R.M."/>
            <person name="Martinez A.T."/>
            <person name="Covert S.F."/>
            <person name="Blanchette R.A."/>
            <person name="Cullen D."/>
        </authorList>
    </citation>
    <scope>NUCLEOTIDE SEQUENCE [LARGE SCALE GENOMIC DNA]</scope>
    <source>
        <strain evidence="2 3">11061_1 CR5-6</strain>
    </source>
</reference>
<dbReference type="HOGENOM" id="CLU_527962_0_0_1"/>
<dbReference type="Proteomes" id="UP000053257">
    <property type="component" value="Unassembled WGS sequence"/>
</dbReference>
<dbReference type="SUPFAM" id="SSF54695">
    <property type="entry name" value="POZ domain"/>
    <property type="match status" value="1"/>
</dbReference>
<dbReference type="SMART" id="SM00225">
    <property type="entry name" value="BTB"/>
    <property type="match status" value="2"/>
</dbReference>
<keyword evidence="3" id="KW-1185">Reference proteome</keyword>
<organism evidence="2 3">
    <name type="scientific">Phlebiopsis gigantea (strain 11061_1 CR5-6)</name>
    <name type="common">White-rot fungus</name>
    <name type="synonym">Peniophora gigantea</name>
    <dbReference type="NCBI Taxonomy" id="745531"/>
    <lineage>
        <taxon>Eukaryota</taxon>
        <taxon>Fungi</taxon>
        <taxon>Dikarya</taxon>
        <taxon>Basidiomycota</taxon>
        <taxon>Agaricomycotina</taxon>
        <taxon>Agaricomycetes</taxon>
        <taxon>Polyporales</taxon>
        <taxon>Phanerochaetaceae</taxon>
        <taxon>Phlebiopsis</taxon>
    </lineage>
</organism>
<proteinExistence type="predicted"/>
<name>A0A0C3RWK4_PHLG1</name>
<dbReference type="PROSITE" id="PS50097">
    <property type="entry name" value="BTB"/>
    <property type="match status" value="1"/>
</dbReference>
<dbReference type="InterPro" id="IPR000210">
    <property type="entry name" value="BTB/POZ_dom"/>
</dbReference>
<sequence>MTSTASGFTVADAPFHAKSTADFAIQTCDHAVFYVHKLVLSLASTYFEEMFGIVPSPPRSPMSATLAYDLETFEVTENFQTMDCLLRMIYPGRRPTIDSPSLAGDLWKAARKYQIQVAEDIALERLRALIPNYELYMFATACHANDDEEATRGANAWLRASCGGPHEGTPPGVPYETLEDADFAYIPEMEQLSAGTYLRLLHYLLQPRRRCNFSRKDQFVASLCDAEVNVELLRTSMIMESKGSSDAFGHGEWDTILRSSDGVDFRVHRLVLKLSAADGLIQRATRVARSNKMSRYCVSIESSMLRVLLYICYPLNTIQSESVSTVIAFLRLTLEYDLTGVTAELKRQLLKMVDAHSVRLYFLGVQLGWADLTTAAARHTVGIKNILECIRGIDLLRGLAIPELEAVPASALYELLTYHRRAQDAVIGEVGRVLPAWTVQPREDAIPLAAVAALGMPCAFEHISVPVIVTGSHLIQSRLEARLSIGTSLAQLCQGSKTLGNAVRDILDDIPFKIVR</sequence>
<dbReference type="CDD" id="cd18186">
    <property type="entry name" value="BTB_POZ_ZBTB_KLHL-like"/>
    <property type="match status" value="1"/>
</dbReference>
<dbReference type="Pfam" id="PF00651">
    <property type="entry name" value="BTB"/>
    <property type="match status" value="1"/>
</dbReference>
<dbReference type="AlphaFoldDB" id="A0A0C3RWK4"/>
<evidence type="ECO:0000313" key="2">
    <source>
        <dbReference type="EMBL" id="KIP05976.1"/>
    </source>
</evidence>
<evidence type="ECO:0000259" key="1">
    <source>
        <dbReference type="PROSITE" id="PS50097"/>
    </source>
</evidence>
<accession>A0A0C3RWK4</accession>
<protein>
    <recommendedName>
        <fullName evidence="1">BTB domain-containing protein</fullName>
    </recommendedName>
</protein>
<dbReference type="EMBL" id="KN840529">
    <property type="protein sequence ID" value="KIP05976.1"/>
    <property type="molecule type" value="Genomic_DNA"/>
</dbReference>
<feature type="domain" description="BTB" evidence="1">
    <location>
        <begin position="21"/>
        <end position="98"/>
    </location>
</feature>
<evidence type="ECO:0000313" key="3">
    <source>
        <dbReference type="Proteomes" id="UP000053257"/>
    </source>
</evidence>
<dbReference type="OrthoDB" id="3164835at2759"/>
<dbReference type="Gene3D" id="3.30.710.10">
    <property type="entry name" value="Potassium Channel Kv1.1, Chain A"/>
    <property type="match status" value="1"/>
</dbReference>
<gene>
    <name evidence="2" type="ORF">PHLGIDRAFT_480391</name>
</gene>
<dbReference type="InterPro" id="IPR011333">
    <property type="entry name" value="SKP1/BTB/POZ_sf"/>
</dbReference>